<sequence>MPDSHPLQTGAARCRCTQLPGQSCARGLPLHIGHLPYAGQACRLPQWRFVRCLEERAAMELTLLQAADAATLLAFETQHRDAFERWMDPRPESFYTPEGFARTLQAALQQQAAGLAWHYLIWCDGVLAGRISLTHVQRTPAAQATLSYRIAPGYDGHGLATEAVAMVMQKAFHVHHLQRLTAPVRPQNKAAVQVLLKNGFHPHGHATTQPQLHRQWLDVLHYEATLPVQRAVQQAHA</sequence>
<dbReference type="GO" id="GO:0008999">
    <property type="term" value="F:protein-N-terminal-alanine acetyltransferase activity"/>
    <property type="evidence" value="ECO:0007669"/>
    <property type="project" value="TreeGrafter"/>
</dbReference>
<dbReference type="AlphaFoldDB" id="A0A1V0BCR3"/>
<evidence type="ECO:0000313" key="6">
    <source>
        <dbReference type="Proteomes" id="UP000242792"/>
    </source>
</evidence>
<dbReference type="InterPro" id="IPR016181">
    <property type="entry name" value="Acyl_CoA_acyltransferase"/>
</dbReference>
<dbReference type="InterPro" id="IPR051531">
    <property type="entry name" value="N-acetyltransferase"/>
</dbReference>
<evidence type="ECO:0000313" key="5">
    <source>
        <dbReference type="EMBL" id="AQZ97735.1"/>
    </source>
</evidence>
<keyword evidence="2" id="KW-0012">Acyltransferase</keyword>
<dbReference type="InterPro" id="IPR000182">
    <property type="entry name" value="GNAT_dom"/>
</dbReference>
<organism evidence="5 6">
    <name type="scientific">Comamonas kerstersii</name>
    <dbReference type="NCBI Taxonomy" id="225992"/>
    <lineage>
        <taxon>Bacteria</taxon>
        <taxon>Pseudomonadati</taxon>
        <taxon>Pseudomonadota</taxon>
        <taxon>Betaproteobacteria</taxon>
        <taxon>Burkholderiales</taxon>
        <taxon>Comamonadaceae</taxon>
        <taxon>Comamonas</taxon>
    </lineage>
</organism>
<evidence type="ECO:0000259" key="4">
    <source>
        <dbReference type="PROSITE" id="PS51186"/>
    </source>
</evidence>
<proteinExistence type="inferred from homology"/>
<dbReference type="Gene3D" id="3.40.630.30">
    <property type="match status" value="1"/>
</dbReference>
<protein>
    <recommendedName>
        <fullName evidence="4">N-acetyltransferase domain-containing protein</fullName>
    </recommendedName>
</protein>
<comment type="similarity">
    <text evidence="3">Belongs to the acetyltransferase family. RimJ subfamily.</text>
</comment>
<accession>A0A1V0BCR3</accession>
<dbReference type="GO" id="GO:0005737">
    <property type="term" value="C:cytoplasm"/>
    <property type="evidence" value="ECO:0007669"/>
    <property type="project" value="TreeGrafter"/>
</dbReference>
<dbReference type="Pfam" id="PF13302">
    <property type="entry name" value="Acetyltransf_3"/>
    <property type="match status" value="1"/>
</dbReference>
<reference evidence="5 6" key="1">
    <citation type="submission" date="2017-03" db="EMBL/GenBank/DDBJ databases">
        <title>Rapid Whole Genome Sequencing of Comamonas kerstersii Causing Continuous ambulatory Peritoneal Dialysis-Associated Peritonitis.</title>
        <authorList>
            <person name="Zheng B."/>
        </authorList>
    </citation>
    <scope>NUCLEOTIDE SEQUENCE [LARGE SCALE GENOMIC DNA]</scope>
    <source>
        <strain evidence="5 6">8943</strain>
    </source>
</reference>
<name>A0A1V0BCR3_9BURK</name>
<dbReference type="PANTHER" id="PTHR43792">
    <property type="entry name" value="GNAT FAMILY, PUTATIVE (AFU_ORTHOLOGUE AFUA_3G00765)-RELATED-RELATED"/>
    <property type="match status" value="1"/>
</dbReference>
<dbReference type="KEGG" id="cke:B5M06_05105"/>
<keyword evidence="1" id="KW-0808">Transferase</keyword>
<gene>
    <name evidence="5" type="ORF">B5M06_05105</name>
</gene>
<dbReference type="EMBL" id="CP020121">
    <property type="protein sequence ID" value="AQZ97735.1"/>
    <property type="molecule type" value="Genomic_DNA"/>
</dbReference>
<evidence type="ECO:0000256" key="2">
    <source>
        <dbReference type="ARBA" id="ARBA00023315"/>
    </source>
</evidence>
<evidence type="ECO:0000256" key="3">
    <source>
        <dbReference type="ARBA" id="ARBA00038502"/>
    </source>
</evidence>
<dbReference type="Proteomes" id="UP000242792">
    <property type="component" value="Chromosome"/>
</dbReference>
<dbReference type="OrthoDB" id="9801656at2"/>
<dbReference type="PROSITE" id="PS51186">
    <property type="entry name" value="GNAT"/>
    <property type="match status" value="1"/>
</dbReference>
<feature type="domain" description="N-acetyltransferase" evidence="4">
    <location>
        <begin position="59"/>
        <end position="229"/>
    </location>
</feature>
<evidence type="ECO:0000256" key="1">
    <source>
        <dbReference type="ARBA" id="ARBA00022679"/>
    </source>
</evidence>
<dbReference type="PANTHER" id="PTHR43792:SF8">
    <property type="entry name" value="[RIBOSOMAL PROTEIN US5]-ALANINE N-ACETYLTRANSFERASE"/>
    <property type="match status" value="1"/>
</dbReference>
<dbReference type="SUPFAM" id="SSF55729">
    <property type="entry name" value="Acyl-CoA N-acyltransferases (Nat)"/>
    <property type="match status" value="1"/>
</dbReference>